<evidence type="ECO:0000256" key="1">
    <source>
        <dbReference type="SAM" id="SignalP"/>
    </source>
</evidence>
<sequence length="178" mass="18622">MIRAAVITASAVVAAFGLAAPVAMADPVTAGATAYMFGACYTPDLPVVEQPGTIMYGCDGTSVMQDMSWTSWGADGATGTGTDNSVECQPNCAQGRRLLNPIIVHAWNPLPPKTSGCPAGVDFYSDYTVAYPQDAPPWVKPGTSWAADVDYIYVDGMPAVHFKDQKPLSCSAAAVRPV</sequence>
<protein>
    <recommendedName>
        <fullName evidence="4">Secreted protein</fullName>
    </recommendedName>
</protein>
<dbReference type="RefSeq" id="WP_264067187.1">
    <property type="nucleotide sequence ID" value="NZ_JACKTY010000021.1"/>
</dbReference>
<evidence type="ECO:0000313" key="3">
    <source>
        <dbReference type="Proteomes" id="UP001526201"/>
    </source>
</evidence>
<organism evidence="2 3">
    <name type="scientific">Mycolicibacterium komossense</name>
    <dbReference type="NCBI Taxonomy" id="1779"/>
    <lineage>
        <taxon>Bacteria</taxon>
        <taxon>Bacillati</taxon>
        <taxon>Actinomycetota</taxon>
        <taxon>Actinomycetes</taxon>
        <taxon>Mycobacteriales</taxon>
        <taxon>Mycobacteriaceae</taxon>
        <taxon>Mycolicibacterium</taxon>
    </lineage>
</organism>
<feature type="signal peptide" evidence="1">
    <location>
        <begin position="1"/>
        <end position="25"/>
    </location>
</feature>
<dbReference type="Proteomes" id="UP001526201">
    <property type="component" value="Unassembled WGS sequence"/>
</dbReference>
<feature type="chain" id="PRO_5045288169" description="Secreted protein" evidence="1">
    <location>
        <begin position="26"/>
        <end position="178"/>
    </location>
</feature>
<dbReference type="EMBL" id="JACKTY010000021">
    <property type="protein sequence ID" value="MCV7226333.1"/>
    <property type="molecule type" value="Genomic_DNA"/>
</dbReference>
<keyword evidence="1" id="KW-0732">Signal</keyword>
<comment type="caution">
    <text evidence="2">The sequence shown here is derived from an EMBL/GenBank/DDBJ whole genome shotgun (WGS) entry which is preliminary data.</text>
</comment>
<reference evidence="2 3" key="1">
    <citation type="journal article" date="2022" name="BMC Genomics">
        <title>Comparative genome analysis of mycobacteria focusing on tRNA and non-coding RNA.</title>
        <authorList>
            <person name="Behra P.R.K."/>
            <person name="Pettersson B.M.F."/>
            <person name="Ramesh M."/>
            <person name="Das S."/>
            <person name="Dasgupta S."/>
            <person name="Kirsebom L.A."/>
        </authorList>
    </citation>
    <scope>NUCLEOTIDE SEQUENCE [LARGE SCALE GENOMIC DNA]</scope>
    <source>
        <strain evidence="2 3">DSM 44078</strain>
    </source>
</reference>
<evidence type="ECO:0000313" key="2">
    <source>
        <dbReference type="EMBL" id="MCV7226333.1"/>
    </source>
</evidence>
<proteinExistence type="predicted"/>
<accession>A0ABT3CA37</accession>
<name>A0ABT3CA37_9MYCO</name>
<gene>
    <name evidence="2" type="ORF">H7J73_09860</name>
</gene>
<evidence type="ECO:0008006" key="4">
    <source>
        <dbReference type="Google" id="ProtNLM"/>
    </source>
</evidence>
<keyword evidence="3" id="KW-1185">Reference proteome</keyword>